<feature type="compositionally biased region" description="Polar residues" evidence="1">
    <location>
        <begin position="240"/>
        <end position="384"/>
    </location>
</feature>
<feature type="compositionally biased region" description="Polar residues" evidence="1">
    <location>
        <begin position="190"/>
        <end position="206"/>
    </location>
</feature>
<name>A0A672PX96_SINGR</name>
<feature type="compositionally biased region" description="Low complexity" evidence="1">
    <location>
        <begin position="405"/>
        <end position="418"/>
    </location>
</feature>
<keyword evidence="3" id="KW-1185">Reference proteome</keyword>
<feature type="region of interest" description="Disordered" evidence="1">
    <location>
        <begin position="461"/>
        <end position="487"/>
    </location>
</feature>
<dbReference type="Proteomes" id="UP000472262">
    <property type="component" value="Unassembled WGS sequence"/>
</dbReference>
<dbReference type="OMA" id="PQTYPES"/>
<feature type="compositionally biased region" description="Pro residues" evidence="1">
    <location>
        <begin position="478"/>
        <end position="487"/>
    </location>
</feature>
<proteinExistence type="predicted"/>
<dbReference type="InParanoid" id="A0A672PX96"/>
<feature type="compositionally biased region" description="Basic and acidic residues" evidence="1">
    <location>
        <begin position="141"/>
        <end position="156"/>
    </location>
</feature>
<sequence>MDYPAFQILLLEQGERSLEDHTNDFLSLAQLTHYPDNCLCTFYRVGLNATTRAQLSGDGPRESFATFIEWVLVSCKSHLTVDIADNTSPTQDPEPSPPSPRGTEHQPEPTDDGEPAILEPEQSPTAEKRIASDVEPNMSDQVREPETVPTTREHAVDGVSAERSSAPCIMAEGERTMEGLQGQNEEERPQNPQSSPGRAPDPQSSPGRAPDPHPGRAPDPQSSPGRAPDVSFSPGRAPDPQSSPGRAPDPQSSPGRAPDPQSSPGRAPDPQSSPGRAPDPQSSPGRAPDPQSSPGRAPDPQSSPGRAPDPQSSPGRAPDPQSSPGRAPDPQSSPGRAPDPQSSPGRAPDPQSSPGRAPDPQSSPGRAPDPQSSPGRAPDPQSSPGRAPDPQSSPGRPSAPPWPPGSSTSPWLVGSPSPARAPPPPAPPPLVGPLESVDIPPPAPPSSCWKYVLRRNLHQSGLPASPLASPVTISHPLLCPPPSPPLPLPLFLRCEDVPSGRGE</sequence>
<feature type="compositionally biased region" description="Pro residues" evidence="1">
    <location>
        <begin position="419"/>
        <end position="431"/>
    </location>
</feature>
<accession>A0A672PX96</accession>
<organism evidence="2 3">
    <name type="scientific">Sinocyclocheilus grahami</name>
    <name type="common">Dianchi golden-line fish</name>
    <name type="synonym">Barbus grahami</name>
    <dbReference type="NCBI Taxonomy" id="75366"/>
    <lineage>
        <taxon>Eukaryota</taxon>
        <taxon>Metazoa</taxon>
        <taxon>Chordata</taxon>
        <taxon>Craniata</taxon>
        <taxon>Vertebrata</taxon>
        <taxon>Euteleostomi</taxon>
        <taxon>Actinopterygii</taxon>
        <taxon>Neopterygii</taxon>
        <taxon>Teleostei</taxon>
        <taxon>Ostariophysi</taxon>
        <taxon>Cypriniformes</taxon>
        <taxon>Cyprinidae</taxon>
        <taxon>Cyprininae</taxon>
        <taxon>Sinocyclocheilus</taxon>
    </lineage>
</organism>
<protein>
    <submittedName>
        <fullName evidence="2">Uncharacterized protein</fullName>
    </submittedName>
</protein>
<evidence type="ECO:0000256" key="1">
    <source>
        <dbReference type="SAM" id="MobiDB-lite"/>
    </source>
</evidence>
<dbReference type="Ensembl" id="ENSSGRT00000073099.1">
    <property type="protein sequence ID" value="ENSSGRP00000068600.1"/>
    <property type="gene ID" value="ENSSGRG00000035157.1"/>
</dbReference>
<dbReference type="AlphaFoldDB" id="A0A672PX96"/>
<feature type="region of interest" description="Disordered" evidence="1">
    <location>
        <begin position="83"/>
        <end position="448"/>
    </location>
</feature>
<evidence type="ECO:0000313" key="3">
    <source>
        <dbReference type="Proteomes" id="UP000472262"/>
    </source>
</evidence>
<evidence type="ECO:0000313" key="2">
    <source>
        <dbReference type="Ensembl" id="ENSSGRP00000068600.1"/>
    </source>
</evidence>
<reference evidence="2" key="1">
    <citation type="submission" date="2025-08" db="UniProtKB">
        <authorList>
            <consortium name="Ensembl"/>
        </authorList>
    </citation>
    <scope>IDENTIFICATION</scope>
</reference>
<reference evidence="2" key="2">
    <citation type="submission" date="2025-09" db="UniProtKB">
        <authorList>
            <consortium name="Ensembl"/>
        </authorList>
    </citation>
    <scope>IDENTIFICATION</scope>
</reference>